<dbReference type="PANTHER" id="PTHR43569:SF2">
    <property type="entry name" value="AMIDOHYDROLASE-RELATED DOMAIN-CONTAINING PROTEIN"/>
    <property type="match status" value="1"/>
</dbReference>
<organism evidence="2 3">
    <name type="scientific">Obba rivulosa</name>
    <dbReference type="NCBI Taxonomy" id="1052685"/>
    <lineage>
        <taxon>Eukaryota</taxon>
        <taxon>Fungi</taxon>
        <taxon>Dikarya</taxon>
        <taxon>Basidiomycota</taxon>
        <taxon>Agaricomycotina</taxon>
        <taxon>Agaricomycetes</taxon>
        <taxon>Polyporales</taxon>
        <taxon>Gelatoporiaceae</taxon>
        <taxon>Obba</taxon>
    </lineage>
</organism>
<accession>A0A8E2AZD8</accession>
<keyword evidence="3" id="KW-1185">Reference proteome</keyword>
<name>A0A8E2AZD8_9APHY</name>
<reference evidence="2 3" key="1">
    <citation type="submission" date="2016-07" db="EMBL/GenBank/DDBJ databases">
        <title>Draft genome of the white-rot fungus Obba rivulosa 3A-2.</title>
        <authorList>
            <consortium name="DOE Joint Genome Institute"/>
            <person name="Miettinen O."/>
            <person name="Riley R."/>
            <person name="Acob R."/>
            <person name="Barry K."/>
            <person name="Cullen D."/>
            <person name="De Vries R."/>
            <person name="Hainaut M."/>
            <person name="Hatakka A."/>
            <person name="Henrissat B."/>
            <person name="Hilden K."/>
            <person name="Kuo R."/>
            <person name="Labutti K."/>
            <person name="Lipzen A."/>
            <person name="Makela M.R."/>
            <person name="Sandor L."/>
            <person name="Spatafora J.W."/>
            <person name="Grigoriev I.V."/>
            <person name="Hibbett D.S."/>
        </authorList>
    </citation>
    <scope>NUCLEOTIDE SEQUENCE [LARGE SCALE GENOMIC DNA]</scope>
    <source>
        <strain evidence="2 3">3A-2</strain>
    </source>
</reference>
<sequence length="356" mass="38051">MAAASLPIPPMSPGVGARRKGPKSLPRLPMSAFSPPNSGTSDMFPLHPSPSTVQPEEIVDAYVVAPEGDLSHWKAQAGEVLASRIAGAVVHVQTQEPSEVESIVQKISTSSDVPVSAIAVPFRLEDGVPASLPSYLASASSSKPRVVLSASFTKSSPEAIEALQWALVQDYIVVLDVQCNVTEPAGTWEALEDFLTKSTAPPPSGAPLKGKIILSNILPPSDDLSLPIVKLLTHPTYQAYQAHIASLSLFANVFVNFIPPQWGAATPALTVGDSKETSKEAREWKRRIKMYISPVVEAFGFQRVIFGSSPSPSSRASSRAGDWYELARESFAELGVEQEGIDAVFCTNAQTVYDAR</sequence>
<gene>
    <name evidence="2" type="ORF">OBBRIDRAFT_96672</name>
</gene>
<feature type="region of interest" description="Disordered" evidence="1">
    <location>
        <begin position="1"/>
        <end position="40"/>
    </location>
</feature>
<dbReference type="OrthoDB" id="2135488at2759"/>
<dbReference type="PANTHER" id="PTHR43569">
    <property type="entry name" value="AMIDOHYDROLASE"/>
    <property type="match status" value="1"/>
</dbReference>
<evidence type="ECO:0000313" key="3">
    <source>
        <dbReference type="Proteomes" id="UP000250043"/>
    </source>
</evidence>
<evidence type="ECO:0000256" key="1">
    <source>
        <dbReference type="SAM" id="MobiDB-lite"/>
    </source>
</evidence>
<protein>
    <submittedName>
        <fullName evidence="2">Uncharacterized protein</fullName>
    </submittedName>
</protein>
<evidence type="ECO:0000313" key="2">
    <source>
        <dbReference type="EMBL" id="OCH88275.1"/>
    </source>
</evidence>
<dbReference type="AlphaFoldDB" id="A0A8E2AZD8"/>
<dbReference type="EMBL" id="KV722457">
    <property type="protein sequence ID" value="OCH88275.1"/>
    <property type="molecule type" value="Genomic_DNA"/>
</dbReference>
<dbReference type="InterPro" id="IPR052350">
    <property type="entry name" value="Metallo-dep_Lactonases"/>
</dbReference>
<dbReference type="Proteomes" id="UP000250043">
    <property type="component" value="Unassembled WGS sequence"/>
</dbReference>
<proteinExistence type="predicted"/>
<dbReference type="Gene3D" id="3.20.20.140">
    <property type="entry name" value="Metal-dependent hydrolases"/>
    <property type="match status" value="1"/>
</dbReference>